<keyword evidence="7" id="KW-1185">Reference proteome</keyword>
<organism evidence="8">
    <name type="scientific">Nippostrongylus brasiliensis</name>
    <name type="common">Rat hookworm</name>
    <dbReference type="NCBI Taxonomy" id="27835"/>
    <lineage>
        <taxon>Eukaryota</taxon>
        <taxon>Metazoa</taxon>
        <taxon>Ecdysozoa</taxon>
        <taxon>Nematoda</taxon>
        <taxon>Chromadorea</taxon>
        <taxon>Rhabditida</taxon>
        <taxon>Rhabditina</taxon>
        <taxon>Rhabditomorpha</taxon>
        <taxon>Strongyloidea</taxon>
        <taxon>Heligmosomidae</taxon>
        <taxon>Nippostrongylus</taxon>
    </lineage>
</organism>
<feature type="transmembrane region" description="Helical" evidence="4">
    <location>
        <begin position="197"/>
        <end position="218"/>
    </location>
</feature>
<dbReference type="SUPFAM" id="SSF50156">
    <property type="entry name" value="PDZ domain-like"/>
    <property type="match status" value="1"/>
</dbReference>
<evidence type="ECO:0000313" key="7">
    <source>
        <dbReference type="Proteomes" id="UP000271162"/>
    </source>
</evidence>
<evidence type="ECO:0000259" key="5">
    <source>
        <dbReference type="PROSITE" id="PS50052"/>
    </source>
</evidence>
<dbReference type="GO" id="GO:0007165">
    <property type="term" value="P:signal transduction"/>
    <property type="evidence" value="ECO:0007669"/>
    <property type="project" value="TreeGrafter"/>
</dbReference>
<dbReference type="InterPro" id="IPR027417">
    <property type="entry name" value="P-loop_NTPase"/>
</dbReference>
<dbReference type="Pfam" id="PF00625">
    <property type="entry name" value="Guanylate_kin"/>
    <property type="match status" value="1"/>
</dbReference>
<reference evidence="6 7" key="2">
    <citation type="submission" date="2018-11" db="EMBL/GenBank/DDBJ databases">
        <authorList>
            <consortium name="Pathogen Informatics"/>
        </authorList>
    </citation>
    <scope>NUCLEOTIDE SEQUENCE [LARGE SCALE GENOMIC DNA]</scope>
</reference>
<keyword evidence="4" id="KW-1133">Transmembrane helix</keyword>
<comment type="subcellular location">
    <subcellularLocation>
        <location evidence="1">Membrane</location>
        <topology evidence="1">Peripheral membrane protein</topology>
    </subcellularLocation>
</comment>
<feature type="compositionally biased region" description="Polar residues" evidence="3">
    <location>
        <begin position="31"/>
        <end position="44"/>
    </location>
</feature>
<dbReference type="PANTHER" id="PTHR10316">
    <property type="entry name" value="MEMBRANE ASSOCIATED GUANYLATE KINASE-RELATED"/>
    <property type="match status" value="1"/>
</dbReference>
<dbReference type="InterPro" id="IPR036034">
    <property type="entry name" value="PDZ_sf"/>
</dbReference>
<keyword evidence="2 4" id="KW-0472">Membrane</keyword>
<dbReference type="PANTHER" id="PTHR10316:SF40">
    <property type="entry name" value="LD27118P"/>
    <property type="match status" value="1"/>
</dbReference>
<feature type="domain" description="Guanylate kinase-like" evidence="5">
    <location>
        <begin position="109"/>
        <end position="193"/>
    </location>
</feature>
<dbReference type="SUPFAM" id="SSF52540">
    <property type="entry name" value="P-loop containing nucleoside triphosphate hydrolases"/>
    <property type="match status" value="1"/>
</dbReference>
<keyword evidence="4" id="KW-0812">Transmembrane</keyword>
<sequence length="234" mass="26059">MLECPRSPSTSLASSGRETGSFGKEHGMGAGSSSAERLNGSNDSSPRKREVFGGAAAARLILVDIVKREDMIGILSPNDIILKIEDVYVSGMLRSEVTRLLEKLCQENDQIAVEIVPAGAITDDICEILADKQWAELQTVIRDNLYSKTVPYTTRPPREGEVDGEHYKFVSVDEFTRLQNEGLLLEHGTYQGQSIKLFFSFTFFCSIYLFLRLTLFSASYQVNIPLPFFIAFLV</sequence>
<proteinExistence type="predicted"/>
<dbReference type="PROSITE" id="PS50052">
    <property type="entry name" value="GUANYLATE_KINASE_2"/>
    <property type="match status" value="1"/>
</dbReference>
<dbReference type="AlphaFoldDB" id="A0A158R102"/>
<dbReference type="InterPro" id="IPR020590">
    <property type="entry name" value="Guanylate_kinase_CS"/>
</dbReference>
<gene>
    <name evidence="6" type="ORF">NBR_LOCUS12866</name>
</gene>
<evidence type="ECO:0000256" key="4">
    <source>
        <dbReference type="SAM" id="Phobius"/>
    </source>
</evidence>
<dbReference type="GO" id="GO:0016020">
    <property type="term" value="C:membrane"/>
    <property type="evidence" value="ECO:0007669"/>
    <property type="project" value="UniProtKB-SubCell"/>
</dbReference>
<dbReference type="WBParaSite" id="NBR_0001286501-mRNA-1">
    <property type="protein sequence ID" value="NBR_0001286501-mRNA-1"/>
    <property type="gene ID" value="NBR_0001286501"/>
</dbReference>
<feature type="compositionally biased region" description="Polar residues" evidence="3">
    <location>
        <begin position="7"/>
        <end position="18"/>
    </location>
</feature>
<dbReference type="Gene3D" id="3.40.50.300">
    <property type="entry name" value="P-loop containing nucleotide triphosphate hydrolases"/>
    <property type="match status" value="1"/>
</dbReference>
<dbReference type="EMBL" id="UYSL01020877">
    <property type="protein sequence ID" value="VDL76455.1"/>
    <property type="molecule type" value="Genomic_DNA"/>
</dbReference>
<protein>
    <submittedName>
        <fullName evidence="8">Guanylate kinase-like domain-containing protein</fullName>
    </submittedName>
</protein>
<accession>A0A158R102</accession>
<evidence type="ECO:0000313" key="6">
    <source>
        <dbReference type="EMBL" id="VDL76455.1"/>
    </source>
</evidence>
<dbReference type="GO" id="GO:0005737">
    <property type="term" value="C:cytoplasm"/>
    <property type="evidence" value="ECO:0007669"/>
    <property type="project" value="TreeGrafter"/>
</dbReference>
<feature type="region of interest" description="Disordered" evidence="3">
    <location>
        <begin position="1"/>
        <end position="48"/>
    </location>
</feature>
<evidence type="ECO:0000256" key="1">
    <source>
        <dbReference type="ARBA" id="ARBA00004170"/>
    </source>
</evidence>
<dbReference type="PROSITE" id="PS00856">
    <property type="entry name" value="GUANYLATE_KINASE_1"/>
    <property type="match status" value="1"/>
</dbReference>
<dbReference type="OMA" id="QISCQPP"/>
<evidence type="ECO:0000313" key="8">
    <source>
        <dbReference type="WBParaSite" id="NBR_0001286501-mRNA-1"/>
    </source>
</evidence>
<evidence type="ECO:0000256" key="2">
    <source>
        <dbReference type="ARBA" id="ARBA00023136"/>
    </source>
</evidence>
<reference evidence="8" key="1">
    <citation type="submission" date="2016-04" db="UniProtKB">
        <authorList>
            <consortium name="WormBaseParasite"/>
        </authorList>
    </citation>
    <scope>IDENTIFICATION</scope>
</reference>
<evidence type="ECO:0000256" key="3">
    <source>
        <dbReference type="SAM" id="MobiDB-lite"/>
    </source>
</evidence>
<dbReference type="Proteomes" id="UP000271162">
    <property type="component" value="Unassembled WGS sequence"/>
</dbReference>
<dbReference type="InterPro" id="IPR008145">
    <property type="entry name" value="GK/Ca_channel_bsu"/>
</dbReference>
<dbReference type="InterPro" id="IPR008144">
    <property type="entry name" value="Guanylate_kin-like_dom"/>
</dbReference>
<name>A0A158R102_NIPBR</name>
<dbReference type="STRING" id="27835.A0A158R102"/>